<dbReference type="PANTHER" id="PTHR43433">
    <property type="entry name" value="HYDROLASE, ALPHA/BETA FOLD FAMILY PROTEIN"/>
    <property type="match status" value="1"/>
</dbReference>
<dbReference type="InterPro" id="IPR029058">
    <property type="entry name" value="AB_hydrolase_fold"/>
</dbReference>
<feature type="domain" description="AB hydrolase-1" evidence="1">
    <location>
        <begin position="41"/>
        <end position="266"/>
    </location>
</feature>
<proteinExistence type="predicted"/>
<evidence type="ECO:0000259" key="1">
    <source>
        <dbReference type="Pfam" id="PF00561"/>
    </source>
</evidence>
<accession>A0A7Y2JWQ2</accession>
<dbReference type="InterPro" id="IPR050471">
    <property type="entry name" value="AB_hydrolase"/>
</dbReference>
<dbReference type="PANTHER" id="PTHR43433:SF5">
    <property type="entry name" value="AB HYDROLASE-1 DOMAIN-CONTAINING PROTEIN"/>
    <property type="match status" value="1"/>
</dbReference>
<organism evidence="2 3">
    <name type="scientific">Telluria aromaticivorans</name>
    <dbReference type="NCBI Taxonomy" id="2725995"/>
    <lineage>
        <taxon>Bacteria</taxon>
        <taxon>Pseudomonadati</taxon>
        <taxon>Pseudomonadota</taxon>
        <taxon>Betaproteobacteria</taxon>
        <taxon>Burkholderiales</taxon>
        <taxon>Oxalobacteraceae</taxon>
        <taxon>Telluria group</taxon>
        <taxon>Telluria</taxon>
    </lineage>
</organism>
<dbReference type="Proteomes" id="UP000533905">
    <property type="component" value="Unassembled WGS sequence"/>
</dbReference>
<dbReference type="Gene3D" id="3.40.50.1820">
    <property type="entry name" value="alpha/beta hydrolase"/>
    <property type="match status" value="1"/>
</dbReference>
<keyword evidence="3" id="KW-1185">Reference proteome</keyword>
<sequence>MMAIYQADQAATSFVTVKGDSIAYRKIGSGSPLLLTNRLRGTLDTWDPLFLEALAAEHTVITFDYPGVGYSGGELPTELEALGQLVIGFADAVGLDRFAIGGWSWGGIVAQLIVTDHPERLTHAIIMGANPPGKNDIPMQQAFLDSALKPVNDLADEEVLFFIPDSPRSVAAARASHDRIYARPGVTEKIPSTMPEFMRYFKAVEGFRTDEEDRRGALARSSVPILLLCGDHDISAAAGNWFPMIGAFPRAQLLVLGDAGHAPQHEYPELAARYIKTFVRFDAR</sequence>
<evidence type="ECO:0000313" key="3">
    <source>
        <dbReference type="Proteomes" id="UP000533905"/>
    </source>
</evidence>
<protein>
    <submittedName>
        <fullName evidence="2">Alpha/beta hydrolase</fullName>
    </submittedName>
</protein>
<dbReference type="AlphaFoldDB" id="A0A7Y2JWQ2"/>
<dbReference type="Pfam" id="PF00561">
    <property type="entry name" value="Abhydrolase_1"/>
    <property type="match status" value="1"/>
</dbReference>
<dbReference type="EMBL" id="JABAIV010000001">
    <property type="protein sequence ID" value="NNG21985.1"/>
    <property type="molecule type" value="Genomic_DNA"/>
</dbReference>
<comment type="caution">
    <text evidence="2">The sequence shown here is derived from an EMBL/GenBank/DDBJ whole genome shotgun (WGS) entry which is preliminary data.</text>
</comment>
<dbReference type="GO" id="GO:0016787">
    <property type="term" value="F:hydrolase activity"/>
    <property type="evidence" value="ECO:0007669"/>
    <property type="project" value="UniProtKB-KW"/>
</dbReference>
<name>A0A7Y2JWQ2_9BURK</name>
<dbReference type="InterPro" id="IPR000073">
    <property type="entry name" value="AB_hydrolase_1"/>
</dbReference>
<reference evidence="2 3" key="1">
    <citation type="submission" date="2020-04" db="EMBL/GenBank/DDBJ databases">
        <title>Massilia sp. nov., a cold adapted bacteria isolated from Arctic soil.</title>
        <authorList>
            <person name="Son J."/>
            <person name="Ka J.-O."/>
        </authorList>
    </citation>
    <scope>NUCLEOTIDE SEQUENCE [LARGE SCALE GENOMIC DNA]</scope>
    <source>
        <strain evidence="2 3">ML15P13</strain>
    </source>
</reference>
<dbReference type="SUPFAM" id="SSF53474">
    <property type="entry name" value="alpha/beta-Hydrolases"/>
    <property type="match status" value="1"/>
</dbReference>
<keyword evidence="2" id="KW-0378">Hydrolase</keyword>
<gene>
    <name evidence="2" type="ORF">HGB41_03050</name>
</gene>
<evidence type="ECO:0000313" key="2">
    <source>
        <dbReference type="EMBL" id="NNG21985.1"/>
    </source>
</evidence>